<dbReference type="InterPro" id="IPR040442">
    <property type="entry name" value="Pyrv_kinase-like_dom_sf"/>
</dbReference>
<dbReference type="SUPFAM" id="SSF51621">
    <property type="entry name" value="Phosphoenolpyruvate/pyruvate domain"/>
    <property type="match status" value="1"/>
</dbReference>
<keyword evidence="9" id="KW-0067">ATP-binding</keyword>
<feature type="domain" description="Pyruvate kinase barrel" evidence="15">
    <location>
        <begin position="8"/>
        <end position="329"/>
    </location>
</feature>
<dbReference type="eggNOG" id="COG0469">
    <property type="taxonomic scope" value="Bacteria"/>
</dbReference>
<dbReference type="InterPro" id="IPR036918">
    <property type="entry name" value="Pyrv_Knase_C_sf"/>
</dbReference>
<comment type="similarity">
    <text evidence="3 14">Belongs to the pyruvate kinase family.</text>
</comment>
<name>D1C553_SPHTD</name>
<dbReference type="InterPro" id="IPR015793">
    <property type="entry name" value="Pyrv_Knase_brl"/>
</dbReference>
<evidence type="ECO:0000256" key="4">
    <source>
        <dbReference type="ARBA" id="ARBA00012142"/>
    </source>
</evidence>
<reference evidence="17 18" key="2">
    <citation type="journal article" date="2010" name="Stand. Genomic Sci.">
        <title>Complete genome sequence of Desulfohalobium retbaense type strain (HR(100)).</title>
        <authorList>
            <person name="Spring S."/>
            <person name="Nolan M."/>
            <person name="Lapidus A."/>
            <person name="Glavina Del Rio T."/>
            <person name="Copeland A."/>
            <person name="Tice H."/>
            <person name="Cheng J.F."/>
            <person name="Lucas S."/>
            <person name="Land M."/>
            <person name="Chen F."/>
            <person name="Bruce D."/>
            <person name="Goodwin L."/>
            <person name="Pitluck S."/>
            <person name="Ivanova N."/>
            <person name="Mavromatis K."/>
            <person name="Mikhailova N."/>
            <person name="Pati A."/>
            <person name="Chen A."/>
            <person name="Palaniappan K."/>
            <person name="Hauser L."/>
            <person name="Chang Y.J."/>
            <person name="Jeffries C.D."/>
            <person name="Munk C."/>
            <person name="Kiss H."/>
            <person name="Chain P."/>
            <person name="Han C."/>
            <person name="Brettin T."/>
            <person name="Detter J.C."/>
            <person name="Schuler E."/>
            <person name="Goker M."/>
            <person name="Rohde M."/>
            <person name="Bristow J."/>
            <person name="Eisen J.A."/>
            <person name="Markowitz V."/>
            <person name="Hugenholtz P."/>
            <person name="Kyrpides N.C."/>
            <person name="Klenk H.P."/>
        </authorList>
    </citation>
    <scope>NUCLEOTIDE SEQUENCE [LARGE SCALE GENOMIC DNA]</scope>
    <source>
        <strain evidence="18">ATCC 49802 / DSM 20745 / S 6022</strain>
    </source>
</reference>
<dbReference type="RefSeq" id="WP_012872416.1">
    <property type="nucleotide sequence ID" value="NC_013523.1"/>
</dbReference>
<dbReference type="UniPathway" id="UPA00109">
    <property type="reaction ID" value="UER00188"/>
</dbReference>
<keyword evidence="7" id="KW-0547">Nucleotide-binding</keyword>
<proteinExistence type="inferred from homology"/>
<evidence type="ECO:0000256" key="10">
    <source>
        <dbReference type="ARBA" id="ARBA00022842"/>
    </source>
</evidence>
<dbReference type="Gene3D" id="3.20.20.60">
    <property type="entry name" value="Phosphoenolpyruvate-binding domains"/>
    <property type="match status" value="1"/>
</dbReference>
<reference evidence="18" key="1">
    <citation type="submission" date="2009-11" db="EMBL/GenBank/DDBJ databases">
        <title>The complete chromosome 1 of Sphaerobacter thermophilus DSM 20745.</title>
        <authorList>
            <person name="Lucas S."/>
            <person name="Copeland A."/>
            <person name="Lapidus A."/>
            <person name="Glavina del Rio T."/>
            <person name="Dalin E."/>
            <person name="Tice H."/>
            <person name="Bruce D."/>
            <person name="Goodwin L."/>
            <person name="Pitluck S."/>
            <person name="Kyrpides N."/>
            <person name="Mavromatis K."/>
            <person name="Ivanova N."/>
            <person name="Mikhailova N."/>
            <person name="LaButti K.M."/>
            <person name="Clum A."/>
            <person name="Sun H.I."/>
            <person name="Brettin T."/>
            <person name="Detter J.C."/>
            <person name="Han C."/>
            <person name="Larimer F."/>
            <person name="Land M."/>
            <person name="Hauser L."/>
            <person name="Markowitz V."/>
            <person name="Cheng J.F."/>
            <person name="Hugenholtz P."/>
            <person name="Woyke T."/>
            <person name="Wu D."/>
            <person name="Steenblock K."/>
            <person name="Schneider S."/>
            <person name="Pukall R."/>
            <person name="Goeker M."/>
            <person name="Klenk H.P."/>
            <person name="Eisen J.A."/>
        </authorList>
    </citation>
    <scope>NUCLEOTIDE SEQUENCE [LARGE SCALE GENOMIC DNA]</scope>
    <source>
        <strain evidence="18">ATCC 49802 / DSM 20745 / S 6022</strain>
    </source>
</reference>
<comment type="cofactor">
    <cofactor evidence="1">
        <name>K(+)</name>
        <dbReference type="ChEBI" id="CHEBI:29103"/>
    </cofactor>
</comment>
<keyword evidence="10 14" id="KW-0460">Magnesium</keyword>
<dbReference type="Gene3D" id="2.40.33.10">
    <property type="entry name" value="PK beta-barrel domain-like"/>
    <property type="match status" value="1"/>
</dbReference>
<dbReference type="GO" id="GO:0005524">
    <property type="term" value="F:ATP binding"/>
    <property type="evidence" value="ECO:0007669"/>
    <property type="project" value="UniProtKB-KW"/>
</dbReference>
<dbReference type="InterPro" id="IPR015806">
    <property type="entry name" value="Pyrv_Knase_insert_dom_sf"/>
</dbReference>
<feature type="domain" description="Pyruvate kinase C-terminal" evidence="16">
    <location>
        <begin position="360"/>
        <end position="471"/>
    </location>
</feature>
<evidence type="ECO:0000256" key="9">
    <source>
        <dbReference type="ARBA" id="ARBA00022840"/>
    </source>
</evidence>
<keyword evidence="6" id="KW-0479">Metal-binding</keyword>
<gene>
    <name evidence="17" type="ordered locus">Sthe_1938</name>
</gene>
<evidence type="ECO:0000313" key="17">
    <source>
        <dbReference type="EMBL" id="ACZ39370.1"/>
    </source>
</evidence>
<accession>D1C553</accession>
<evidence type="ECO:0000256" key="7">
    <source>
        <dbReference type="ARBA" id="ARBA00022741"/>
    </source>
</evidence>
<dbReference type="OrthoDB" id="9812123at2"/>
<dbReference type="PANTHER" id="PTHR11817">
    <property type="entry name" value="PYRUVATE KINASE"/>
    <property type="match status" value="1"/>
</dbReference>
<evidence type="ECO:0000256" key="5">
    <source>
        <dbReference type="ARBA" id="ARBA00022679"/>
    </source>
</evidence>
<evidence type="ECO:0000256" key="2">
    <source>
        <dbReference type="ARBA" id="ARBA00004997"/>
    </source>
</evidence>
<evidence type="ECO:0000256" key="1">
    <source>
        <dbReference type="ARBA" id="ARBA00001958"/>
    </source>
</evidence>
<dbReference type="NCBIfam" id="NF004491">
    <property type="entry name" value="PRK05826.1"/>
    <property type="match status" value="1"/>
</dbReference>
<dbReference type="PRINTS" id="PR01050">
    <property type="entry name" value="PYRUVTKNASE"/>
</dbReference>
<keyword evidence="5 14" id="KW-0808">Transferase</keyword>
<dbReference type="Gene3D" id="3.40.1380.20">
    <property type="entry name" value="Pyruvate kinase, C-terminal domain"/>
    <property type="match status" value="1"/>
</dbReference>
<dbReference type="GO" id="GO:0000287">
    <property type="term" value="F:magnesium ion binding"/>
    <property type="evidence" value="ECO:0007669"/>
    <property type="project" value="UniProtKB-UniRule"/>
</dbReference>
<keyword evidence="11 14" id="KW-0324">Glycolysis</keyword>
<dbReference type="STRING" id="479434.Sthe_1938"/>
<sequence>MNAPRRTRTTKIVATIGPASWDAQTLERLIRAGADVIRINTAHNAVEERYAIVQIIRSVTRETGRHIGILQDLAGPKPRTGPAADGEAIILERGALVQLTAGDDPLEPDRISIDDPELVSALGAGQRVLMSDGLIELIVTARRGDSVTARVVRGGRLRGRQGVTVPGAPAPVRTLSATEATDIAFAAEQDLEYLGVSFVTSPADIIMVRDELRRHGGRAAVVAKIERPEALRAIHEISHVADALMVARGDLGVQLPPEEVPIAQKHIVDVARSHGKPVIIATQMLETMTSQPLPTRAETSDVAYAVLDGVDAVMLSAETATGKYPVEAVEMMDRIARTVETAFPVSPRPQSDRADTIASTMARAASDLARRSTLVNLIAVITRSGYSAREVARERPAVPVVAVTNSEFVANQLALVWGVETVVMEFASDTETLVRDIGERLVATGHAHPGMHALFVGSLTVHHEPGHVDVLHLRRL</sequence>
<dbReference type="HOGENOM" id="CLU_015439_0_2_0"/>
<dbReference type="EC" id="2.7.1.40" evidence="4 13"/>
<organism evidence="17 18">
    <name type="scientific">Sphaerobacter thermophilus (strain ATCC 49802 / DSM 20745 / KCCM 41009 / NCIMB 13125 / S 6022)</name>
    <dbReference type="NCBI Taxonomy" id="479434"/>
    <lineage>
        <taxon>Bacteria</taxon>
        <taxon>Pseudomonadati</taxon>
        <taxon>Thermomicrobiota</taxon>
        <taxon>Thermomicrobia</taxon>
        <taxon>Sphaerobacterales</taxon>
        <taxon>Sphaerobacterineae</taxon>
        <taxon>Sphaerobacteraceae</taxon>
        <taxon>Sphaerobacter</taxon>
    </lineage>
</organism>
<evidence type="ECO:0000256" key="6">
    <source>
        <dbReference type="ARBA" id="ARBA00022723"/>
    </source>
</evidence>
<keyword evidence="8 14" id="KW-0418">Kinase</keyword>
<dbReference type="Pfam" id="PF02887">
    <property type="entry name" value="PK_C"/>
    <property type="match status" value="1"/>
</dbReference>
<evidence type="ECO:0000256" key="13">
    <source>
        <dbReference type="NCBIfam" id="TIGR01064"/>
    </source>
</evidence>
<evidence type="ECO:0000259" key="15">
    <source>
        <dbReference type="Pfam" id="PF00224"/>
    </source>
</evidence>
<dbReference type="FunCoup" id="D1C553">
    <property type="interactions" value="398"/>
</dbReference>
<dbReference type="GO" id="GO:0004743">
    <property type="term" value="F:pyruvate kinase activity"/>
    <property type="evidence" value="ECO:0007669"/>
    <property type="project" value="UniProtKB-UniRule"/>
</dbReference>
<dbReference type="EMBL" id="CP001823">
    <property type="protein sequence ID" value="ACZ39370.1"/>
    <property type="molecule type" value="Genomic_DNA"/>
</dbReference>
<dbReference type="NCBIfam" id="TIGR01064">
    <property type="entry name" value="pyruv_kin"/>
    <property type="match status" value="1"/>
</dbReference>
<dbReference type="AlphaFoldDB" id="D1C553"/>
<dbReference type="GO" id="GO:0016301">
    <property type="term" value="F:kinase activity"/>
    <property type="evidence" value="ECO:0007669"/>
    <property type="project" value="UniProtKB-KW"/>
</dbReference>
<evidence type="ECO:0000256" key="11">
    <source>
        <dbReference type="ARBA" id="ARBA00023152"/>
    </source>
</evidence>
<dbReference type="InParanoid" id="D1C553"/>
<keyword evidence="18" id="KW-1185">Reference proteome</keyword>
<evidence type="ECO:0000256" key="3">
    <source>
        <dbReference type="ARBA" id="ARBA00008663"/>
    </source>
</evidence>
<dbReference type="Proteomes" id="UP000002027">
    <property type="component" value="Chromosome 1"/>
</dbReference>
<dbReference type="SUPFAM" id="SSF52935">
    <property type="entry name" value="PK C-terminal domain-like"/>
    <property type="match status" value="1"/>
</dbReference>
<dbReference type="GO" id="GO:0030955">
    <property type="term" value="F:potassium ion binding"/>
    <property type="evidence" value="ECO:0007669"/>
    <property type="project" value="UniProtKB-UniRule"/>
</dbReference>
<comment type="catalytic activity">
    <reaction evidence="14">
        <text>pyruvate + ATP = phosphoenolpyruvate + ADP + H(+)</text>
        <dbReference type="Rhea" id="RHEA:18157"/>
        <dbReference type="ChEBI" id="CHEBI:15361"/>
        <dbReference type="ChEBI" id="CHEBI:15378"/>
        <dbReference type="ChEBI" id="CHEBI:30616"/>
        <dbReference type="ChEBI" id="CHEBI:58702"/>
        <dbReference type="ChEBI" id="CHEBI:456216"/>
        <dbReference type="EC" id="2.7.1.40"/>
    </reaction>
</comment>
<evidence type="ECO:0000256" key="14">
    <source>
        <dbReference type="RuleBase" id="RU000504"/>
    </source>
</evidence>
<evidence type="ECO:0000313" key="18">
    <source>
        <dbReference type="Proteomes" id="UP000002027"/>
    </source>
</evidence>
<dbReference type="InterPro" id="IPR011037">
    <property type="entry name" value="Pyrv_Knase-like_insert_dom_sf"/>
</dbReference>
<keyword evidence="12 17" id="KW-0670">Pyruvate</keyword>
<dbReference type="InterPro" id="IPR018209">
    <property type="entry name" value="Pyrv_Knase_AS"/>
</dbReference>
<comment type="pathway">
    <text evidence="2 14">Carbohydrate degradation; glycolysis; pyruvate from D-glyceraldehyde 3-phosphate: step 5/5.</text>
</comment>
<dbReference type="InterPro" id="IPR015813">
    <property type="entry name" value="Pyrv/PenolPyrv_kinase-like_dom"/>
</dbReference>
<dbReference type="PROSITE" id="PS00110">
    <property type="entry name" value="PYRUVATE_KINASE"/>
    <property type="match status" value="1"/>
</dbReference>
<dbReference type="SUPFAM" id="SSF50800">
    <property type="entry name" value="PK beta-barrel domain-like"/>
    <property type="match status" value="1"/>
</dbReference>
<dbReference type="InterPro" id="IPR001697">
    <property type="entry name" value="Pyr_Knase"/>
</dbReference>
<protein>
    <recommendedName>
        <fullName evidence="4 13">Pyruvate kinase</fullName>
        <ecNumber evidence="4 13">2.7.1.40</ecNumber>
    </recommendedName>
</protein>
<dbReference type="InterPro" id="IPR015795">
    <property type="entry name" value="Pyrv_Knase_C"/>
</dbReference>
<dbReference type="Pfam" id="PF00224">
    <property type="entry name" value="PK"/>
    <property type="match status" value="1"/>
</dbReference>
<evidence type="ECO:0000259" key="16">
    <source>
        <dbReference type="Pfam" id="PF02887"/>
    </source>
</evidence>
<dbReference type="KEGG" id="sti:Sthe_1938"/>
<evidence type="ECO:0000256" key="8">
    <source>
        <dbReference type="ARBA" id="ARBA00022777"/>
    </source>
</evidence>
<evidence type="ECO:0000256" key="12">
    <source>
        <dbReference type="ARBA" id="ARBA00023317"/>
    </source>
</evidence>